<accession>A0AAD3QVU5</accession>
<feature type="region of interest" description="Disordered" evidence="1">
    <location>
        <begin position="28"/>
        <end position="57"/>
    </location>
</feature>
<evidence type="ECO:0000313" key="3">
    <source>
        <dbReference type="Proteomes" id="UP001279410"/>
    </source>
</evidence>
<name>A0AAD3QVU5_LATJO</name>
<proteinExistence type="predicted"/>
<evidence type="ECO:0000313" key="2">
    <source>
        <dbReference type="EMBL" id="GLD48014.1"/>
    </source>
</evidence>
<sequence>MERRYNLRPRLNEAVAKCRALDKDLKNELGKRERKEREMSSLQESLTAQKEKTDRQCSTENLILSSTLGLREEELKQSSSRCNALEEEFKNQL</sequence>
<dbReference type="AlphaFoldDB" id="A0AAD3QVU5"/>
<dbReference type="EMBL" id="BRZM01000005">
    <property type="protein sequence ID" value="GLD48014.1"/>
    <property type="molecule type" value="Genomic_DNA"/>
</dbReference>
<feature type="compositionally biased region" description="Basic and acidic residues" evidence="1">
    <location>
        <begin position="28"/>
        <end position="39"/>
    </location>
</feature>
<protein>
    <submittedName>
        <fullName evidence="2">Golgin subfamily A member 6-like protein 6</fullName>
    </submittedName>
</protein>
<organism evidence="2 3">
    <name type="scientific">Lates japonicus</name>
    <name type="common">Japanese lates</name>
    <dbReference type="NCBI Taxonomy" id="270547"/>
    <lineage>
        <taxon>Eukaryota</taxon>
        <taxon>Metazoa</taxon>
        <taxon>Chordata</taxon>
        <taxon>Craniata</taxon>
        <taxon>Vertebrata</taxon>
        <taxon>Euteleostomi</taxon>
        <taxon>Actinopterygii</taxon>
        <taxon>Neopterygii</taxon>
        <taxon>Teleostei</taxon>
        <taxon>Neoteleostei</taxon>
        <taxon>Acanthomorphata</taxon>
        <taxon>Carangaria</taxon>
        <taxon>Carangaria incertae sedis</taxon>
        <taxon>Centropomidae</taxon>
        <taxon>Lates</taxon>
    </lineage>
</organism>
<dbReference type="Proteomes" id="UP001279410">
    <property type="component" value="Unassembled WGS sequence"/>
</dbReference>
<reference evidence="2" key="1">
    <citation type="submission" date="2022-08" db="EMBL/GenBank/DDBJ databases">
        <title>Genome sequencing of akame (Lates japonicus).</title>
        <authorList>
            <person name="Hashiguchi Y."/>
            <person name="Takahashi H."/>
        </authorList>
    </citation>
    <scope>NUCLEOTIDE SEQUENCE</scope>
    <source>
        <strain evidence="2">Kochi</strain>
    </source>
</reference>
<comment type="caution">
    <text evidence="2">The sequence shown here is derived from an EMBL/GenBank/DDBJ whole genome shotgun (WGS) entry which is preliminary data.</text>
</comment>
<gene>
    <name evidence="2" type="ORF">AKAME5_000206500</name>
</gene>
<keyword evidence="3" id="KW-1185">Reference proteome</keyword>
<evidence type="ECO:0000256" key="1">
    <source>
        <dbReference type="SAM" id="MobiDB-lite"/>
    </source>
</evidence>